<evidence type="ECO:0000259" key="1">
    <source>
        <dbReference type="PROSITE" id="PS51832"/>
    </source>
</evidence>
<accession>A0A510Y675</accession>
<dbReference type="PROSITE" id="PS51832">
    <property type="entry name" value="HD_GYP"/>
    <property type="match status" value="1"/>
</dbReference>
<comment type="caution">
    <text evidence="2">The sequence shown here is derived from an EMBL/GenBank/DDBJ whole genome shotgun (WGS) entry which is preliminary data.</text>
</comment>
<dbReference type="OrthoDB" id="2985535at2"/>
<dbReference type="InterPro" id="IPR037522">
    <property type="entry name" value="HD_GYP_dom"/>
</dbReference>
<keyword evidence="3" id="KW-1185">Reference proteome</keyword>
<dbReference type="AlphaFoldDB" id="A0A510Y675"/>
<dbReference type="Proteomes" id="UP000321051">
    <property type="component" value="Unassembled WGS sequence"/>
</dbReference>
<sequence>MTPMTVDLLLSQTYLHQLWQKHWPDKTGFVHNSASAFHQYESLFLSLCRDGRIYPLVARLQSMGPETYHHSLDVFLLGNVLADYLQMEMAELAAGFLLHDVGKTYISSYILQKSGTLTPEEWETVQEHPMRGYHLLRAHGLEDSIAHMALYHHERGNQTGYPFGLPAWELPAPLRLLSVVDVYSALTLPRSYRKALTPDQALYHLRKHTEELDAVYIHALLNILHTHEPDPGNPSS</sequence>
<dbReference type="PANTHER" id="PTHR43155">
    <property type="entry name" value="CYCLIC DI-GMP PHOSPHODIESTERASE PA4108-RELATED"/>
    <property type="match status" value="1"/>
</dbReference>
<evidence type="ECO:0000313" key="2">
    <source>
        <dbReference type="EMBL" id="GEK58211.1"/>
    </source>
</evidence>
<dbReference type="NCBIfam" id="TIGR00277">
    <property type="entry name" value="HDIG"/>
    <property type="match status" value="1"/>
</dbReference>
<dbReference type="Pfam" id="PF13487">
    <property type="entry name" value="HD_5"/>
    <property type="match status" value="1"/>
</dbReference>
<dbReference type="Gene3D" id="1.10.3210.10">
    <property type="entry name" value="Hypothetical protein af1432"/>
    <property type="match status" value="1"/>
</dbReference>
<gene>
    <name evidence="2" type="ORF">MHA01_11160</name>
</gene>
<dbReference type="STRING" id="1371.GCA_900166605_02621"/>
<dbReference type="CDD" id="cd00077">
    <property type="entry name" value="HDc"/>
    <property type="match status" value="1"/>
</dbReference>
<dbReference type="InterPro" id="IPR003607">
    <property type="entry name" value="HD/PDEase_dom"/>
</dbReference>
<feature type="domain" description="HD-GYP" evidence="1">
    <location>
        <begin position="45"/>
        <end position="236"/>
    </location>
</feature>
<dbReference type="EMBL" id="BJUN01000005">
    <property type="protein sequence ID" value="GEK58211.1"/>
    <property type="molecule type" value="Genomic_DNA"/>
</dbReference>
<dbReference type="PANTHER" id="PTHR43155:SF2">
    <property type="entry name" value="CYCLIC DI-GMP PHOSPHODIESTERASE PA4108"/>
    <property type="match status" value="1"/>
</dbReference>
<evidence type="ECO:0000313" key="3">
    <source>
        <dbReference type="Proteomes" id="UP000321051"/>
    </source>
</evidence>
<proteinExistence type="predicted"/>
<organism evidence="2 3">
    <name type="scientific">Marinococcus halophilus</name>
    <dbReference type="NCBI Taxonomy" id="1371"/>
    <lineage>
        <taxon>Bacteria</taxon>
        <taxon>Bacillati</taxon>
        <taxon>Bacillota</taxon>
        <taxon>Bacilli</taxon>
        <taxon>Bacillales</taxon>
        <taxon>Bacillaceae</taxon>
        <taxon>Marinococcus</taxon>
    </lineage>
</organism>
<dbReference type="InterPro" id="IPR006675">
    <property type="entry name" value="HDIG_dom"/>
</dbReference>
<dbReference type="SUPFAM" id="SSF109604">
    <property type="entry name" value="HD-domain/PDEase-like"/>
    <property type="match status" value="1"/>
</dbReference>
<protein>
    <recommendedName>
        <fullName evidence="1">HD-GYP domain-containing protein</fullName>
    </recommendedName>
</protein>
<dbReference type="SMART" id="SM00471">
    <property type="entry name" value="HDc"/>
    <property type="match status" value="1"/>
</dbReference>
<reference evidence="2 3" key="1">
    <citation type="submission" date="2019-07" db="EMBL/GenBank/DDBJ databases">
        <title>Whole genome shotgun sequence of Marinococcus halophilus NBRC 102359.</title>
        <authorList>
            <person name="Hosoyama A."/>
            <person name="Uohara A."/>
            <person name="Ohji S."/>
            <person name="Ichikawa N."/>
        </authorList>
    </citation>
    <scope>NUCLEOTIDE SEQUENCE [LARGE SCALE GENOMIC DNA]</scope>
    <source>
        <strain evidence="2 3">NBRC 102359</strain>
    </source>
</reference>
<name>A0A510Y675_MARHA</name>